<keyword evidence="2" id="KW-1185">Reference proteome</keyword>
<accession>A0A5C5XW82</accession>
<proteinExistence type="predicted"/>
<comment type="caution">
    <text evidence="1">The sequence shown here is derived from an EMBL/GenBank/DDBJ whole genome shotgun (WGS) entry which is preliminary data.</text>
</comment>
<evidence type="ECO:0000313" key="1">
    <source>
        <dbReference type="EMBL" id="TWT65882.1"/>
    </source>
</evidence>
<dbReference type="AlphaFoldDB" id="A0A5C5XW82"/>
<gene>
    <name evidence="1" type="ORF">Pan14r_54340</name>
</gene>
<name>A0A5C5XW82_9PLAN</name>
<organism evidence="1 2">
    <name type="scientific">Crateriforma conspicua</name>
    <dbReference type="NCBI Taxonomy" id="2527996"/>
    <lineage>
        <taxon>Bacteria</taxon>
        <taxon>Pseudomonadati</taxon>
        <taxon>Planctomycetota</taxon>
        <taxon>Planctomycetia</taxon>
        <taxon>Planctomycetales</taxon>
        <taxon>Planctomycetaceae</taxon>
        <taxon>Crateriforma</taxon>
    </lineage>
</organism>
<protein>
    <submittedName>
        <fullName evidence="1">Uncharacterized protein</fullName>
    </submittedName>
</protein>
<reference evidence="1 2" key="1">
    <citation type="submission" date="2019-02" db="EMBL/GenBank/DDBJ databases">
        <title>Deep-cultivation of Planctomycetes and their phenomic and genomic characterization uncovers novel biology.</title>
        <authorList>
            <person name="Wiegand S."/>
            <person name="Jogler M."/>
            <person name="Boedeker C."/>
            <person name="Pinto D."/>
            <person name="Vollmers J."/>
            <person name="Rivas-Marin E."/>
            <person name="Kohn T."/>
            <person name="Peeters S.H."/>
            <person name="Heuer A."/>
            <person name="Rast P."/>
            <person name="Oberbeckmann S."/>
            <person name="Bunk B."/>
            <person name="Jeske O."/>
            <person name="Meyerdierks A."/>
            <person name="Storesund J.E."/>
            <person name="Kallscheuer N."/>
            <person name="Luecker S."/>
            <person name="Lage O.M."/>
            <person name="Pohl T."/>
            <person name="Merkel B.J."/>
            <person name="Hornburger P."/>
            <person name="Mueller R.-W."/>
            <person name="Bruemmer F."/>
            <person name="Labrenz M."/>
            <person name="Spormann A.M."/>
            <person name="Op Den Camp H."/>
            <person name="Overmann J."/>
            <person name="Amann R."/>
            <person name="Jetten M.S.M."/>
            <person name="Mascher T."/>
            <person name="Medema M.H."/>
            <person name="Devos D.P."/>
            <person name="Kaster A.-K."/>
            <person name="Ovreas L."/>
            <person name="Rohde M."/>
            <person name="Galperin M.Y."/>
            <person name="Jogler C."/>
        </authorList>
    </citation>
    <scope>NUCLEOTIDE SEQUENCE [LARGE SCALE GENOMIC DNA]</scope>
    <source>
        <strain evidence="1 2">Pan14r</strain>
    </source>
</reference>
<dbReference type="Proteomes" id="UP000317238">
    <property type="component" value="Unassembled WGS sequence"/>
</dbReference>
<dbReference type="EMBL" id="SJPL01000002">
    <property type="protein sequence ID" value="TWT65882.1"/>
    <property type="molecule type" value="Genomic_DNA"/>
</dbReference>
<sequence>MPKFCCHCGFVVSLVNVPSPHEASLISDADEDELCNIRTERIASFLAACREGGRNAWIKCYLKHTMYDSSDASIIEEIVANADSFSRGVITCPQCGRLYLQRKQSENEWDCFAPEPDTKSKNDG</sequence>
<evidence type="ECO:0000313" key="2">
    <source>
        <dbReference type="Proteomes" id="UP000317238"/>
    </source>
</evidence>